<dbReference type="AlphaFoldDB" id="A0A6N8FJ46"/>
<name>A0A6N8FJ46_9BACI</name>
<gene>
    <name evidence="1" type="ORF">GMD78_13835</name>
</gene>
<dbReference type="Proteomes" id="UP000469125">
    <property type="component" value="Unassembled WGS sequence"/>
</dbReference>
<comment type="caution">
    <text evidence="1">The sequence shown here is derived from an EMBL/GenBank/DDBJ whole genome shotgun (WGS) entry which is preliminary data.</text>
</comment>
<proteinExistence type="predicted"/>
<dbReference type="RefSeq" id="WP_155669441.1">
    <property type="nucleotide sequence ID" value="NZ_WOCA01000011.1"/>
</dbReference>
<keyword evidence="2" id="KW-1185">Reference proteome</keyword>
<dbReference type="EMBL" id="WOCA01000011">
    <property type="protein sequence ID" value="MUK89443.1"/>
    <property type="molecule type" value="Genomic_DNA"/>
</dbReference>
<organism evidence="1 2">
    <name type="scientific">Ornithinibacillus caprae</name>
    <dbReference type="NCBI Taxonomy" id="2678566"/>
    <lineage>
        <taxon>Bacteria</taxon>
        <taxon>Bacillati</taxon>
        <taxon>Bacillota</taxon>
        <taxon>Bacilli</taxon>
        <taxon>Bacillales</taxon>
        <taxon>Bacillaceae</taxon>
        <taxon>Ornithinibacillus</taxon>
    </lineage>
</organism>
<evidence type="ECO:0000313" key="2">
    <source>
        <dbReference type="Proteomes" id="UP000469125"/>
    </source>
</evidence>
<reference evidence="1 2" key="1">
    <citation type="submission" date="2019-11" db="EMBL/GenBank/DDBJ databases">
        <authorList>
            <person name="Li X."/>
        </authorList>
    </citation>
    <scope>NUCLEOTIDE SEQUENCE [LARGE SCALE GENOMIC DNA]</scope>
    <source>
        <strain evidence="1 2">L9</strain>
    </source>
</reference>
<sequence>MTRPYRCPNCKTNSSRFNLIEQVAKPVKIDSKTGEVLNDYTNDSVEVYHVTYKGPEYRIQCGSCGLVEDENAFAKFAEHYQNKI</sequence>
<evidence type="ECO:0000313" key="1">
    <source>
        <dbReference type="EMBL" id="MUK89443.1"/>
    </source>
</evidence>
<accession>A0A6N8FJ46</accession>
<protein>
    <submittedName>
        <fullName evidence="1">DNA alkylation repair protein</fullName>
    </submittedName>
</protein>